<evidence type="ECO:0000313" key="3">
    <source>
        <dbReference type="Proteomes" id="UP001356427"/>
    </source>
</evidence>
<accession>A0AAN8MBR0</accession>
<evidence type="ECO:0000256" key="1">
    <source>
        <dbReference type="SAM" id="MobiDB-lite"/>
    </source>
</evidence>
<feature type="region of interest" description="Disordered" evidence="1">
    <location>
        <begin position="1"/>
        <end position="150"/>
    </location>
</feature>
<name>A0AAN8MBR0_9TELE</name>
<feature type="region of interest" description="Disordered" evidence="1">
    <location>
        <begin position="171"/>
        <end position="372"/>
    </location>
</feature>
<dbReference type="AlphaFoldDB" id="A0AAN8MBR0"/>
<feature type="compositionally biased region" description="Polar residues" evidence="1">
    <location>
        <begin position="343"/>
        <end position="355"/>
    </location>
</feature>
<gene>
    <name evidence="2" type="ORF">J4Q44_G00023440</name>
</gene>
<reference evidence="2 3" key="1">
    <citation type="submission" date="2021-04" db="EMBL/GenBank/DDBJ databases">
        <authorList>
            <person name="De Guttry C."/>
            <person name="Zahm M."/>
            <person name="Klopp C."/>
            <person name="Cabau C."/>
            <person name="Louis A."/>
            <person name="Berthelot C."/>
            <person name="Parey E."/>
            <person name="Roest Crollius H."/>
            <person name="Montfort J."/>
            <person name="Robinson-Rechavi M."/>
            <person name="Bucao C."/>
            <person name="Bouchez O."/>
            <person name="Gislard M."/>
            <person name="Lluch J."/>
            <person name="Milhes M."/>
            <person name="Lampietro C."/>
            <person name="Lopez Roques C."/>
            <person name="Donnadieu C."/>
            <person name="Braasch I."/>
            <person name="Desvignes T."/>
            <person name="Postlethwait J."/>
            <person name="Bobe J."/>
            <person name="Wedekind C."/>
            <person name="Guiguen Y."/>
        </authorList>
    </citation>
    <scope>NUCLEOTIDE SEQUENCE [LARGE SCALE GENOMIC DNA]</scope>
    <source>
        <strain evidence="2">Cs_M1</strain>
        <tissue evidence="2">Blood</tissue>
    </source>
</reference>
<feature type="compositionally biased region" description="Low complexity" evidence="1">
    <location>
        <begin position="55"/>
        <end position="66"/>
    </location>
</feature>
<organism evidence="2 3">
    <name type="scientific">Coregonus suidteri</name>
    <dbReference type="NCBI Taxonomy" id="861788"/>
    <lineage>
        <taxon>Eukaryota</taxon>
        <taxon>Metazoa</taxon>
        <taxon>Chordata</taxon>
        <taxon>Craniata</taxon>
        <taxon>Vertebrata</taxon>
        <taxon>Euteleostomi</taxon>
        <taxon>Actinopterygii</taxon>
        <taxon>Neopterygii</taxon>
        <taxon>Teleostei</taxon>
        <taxon>Protacanthopterygii</taxon>
        <taxon>Salmoniformes</taxon>
        <taxon>Salmonidae</taxon>
        <taxon>Coregoninae</taxon>
        <taxon>Coregonus</taxon>
    </lineage>
</organism>
<feature type="compositionally biased region" description="Low complexity" evidence="1">
    <location>
        <begin position="176"/>
        <end position="246"/>
    </location>
</feature>
<keyword evidence="3" id="KW-1185">Reference proteome</keyword>
<feature type="compositionally biased region" description="Low complexity" evidence="1">
    <location>
        <begin position="111"/>
        <end position="140"/>
    </location>
</feature>
<feature type="compositionally biased region" description="Basic and acidic residues" evidence="1">
    <location>
        <begin position="91"/>
        <end position="102"/>
    </location>
</feature>
<feature type="compositionally biased region" description="Basic and acidic residues" evidence="1">
    <location>
        <begin position="67"/>
        <end position="84"/>
    </location>
</feature>
<feature type="compositionally biased region" description="Basic and acidic residues" evidence="1">
    <location>
        <begin position="30"/>
        <end position="43"/>
    </location>
</feature>
<protein>
    <submittedName>
        <fullName evidence="2">Uncharacterized protein</fullName>
    </submittedName>
</protein>
<proteinExistence type="predicted"/>
<dbReference type="EMBL" id="JAGTTL010000002">
    <property type="protein sequence ID" value="KAK6326699.1"/>
    <property type="molecule type" value="Genomic_DNA"/>
</dbReference>
<feature type="non-terminal residue" evidence="2">
    <location>
        <position position="400"/>
    </location>
</feature>
<evidence type="ECO:0000313" key="2">
    <source>
        <dbReference type="EMBL" id="KAK6326699.1"/>
    </source>
</evidence>
<dbReference type="Proteomes" id="UP001356427">
    <property type="component" value="Unassembled WGS sequence"/>
</dbReference>
<comment type="caution">
    <text evidence="2">The sequence shown here is derived from an EMBL/GenBank/DDBJ whole genome shotgun (WGS) entry which is preliminary data.</text>
</comment>
<feature type="compositionally biased region" description="Polar residues" evidence="1">
    <location>
        <begin position="259"/>
        <end position="284"/>
    </location>
</feature>
<sequence>MKPLKKQGGRSPPATRAKGGKKRGVTQTPPERDNRNKLRKENQDGQPQTTPPAHSPQKQSTTTSDSSQRESIRGSETPKKEGPREQLPPRQPEDKEKTEDNRGGVGGKPGGPNSTPTTTHNNTLTIPTPTTSPSPTSMSSRKTATFKARVPKKKYIAEHYASSNAPSLTFTPAPMHNSHSNYNSSSSNNSSTSSSINIINSSSTNNNNTISNSSRTNTTINGINSGTNSISNSISNSHSSSSVSHSVAPSVSNEERNVAASSHSHGPGEQGTTGASIGPNNGSVAPQDRAREPQGGETEAEGAPNSVRSVSTDTASEHDLEVNSQPSTSPARAPYHGSLPPYSATTSQPGPSPNQSHRKGSLSGVDALAKGLKNQRVLARCRRRDRLNREEGGRERERDG</sequence>